<evidence type="ECO:0000313" key="2">
    <source>
        <dbReference type="EMBL" id="KAK4513705.1"/>
    </source>
</evidence>
<name>A0AAN7DFW2_9FUNG</name>
<keyword evidence="3" id="KW-1185">Reference proteome</keyword>
<reference evidence="2 3" key="1">
    <citation type="submission" date="2022-11" db="EMBL/GenBank/DDBJ databases">
        <title>Mucor velutinosus strain NIH1002 WGS.</title>
        <authorList>
            <person name="Subramanian P."/>
            <person name="Mullikin J.C."/>
            <person name="Segre J.A."/>
            <person name="Zelazny A.M."/>
        </authorList>
    </citation>
    <scope>NUCLEOTIDE SEQUENCE [LARGE SCALE GENOMIC DNA]</scope>
    <source>
        <strain evidence="2 3">NIH1002</strain>
    </source>
</reference>
<organism evidence="2 3">
    <name type="scientific">Mucor velutinosus</name>
    <dbReference type="NCBI Taxonomy" id="708070"/>
    <lineage>
        <taxon>Eukaryota</taxon>
        <taxon>Fungi</taxon>
        <taxon>Fungi incertae sedis</taxon>
        <taxon>Mucoromycota</taxon>
        <taxon>Mucoromycotina</taxon>
        <taxon>Mucoromycetes</taxon>
        <taxon>Mucorales</taxon>
        <taxon>Mucorineae</taxon>
        <taxon>Mucoraceae</taxon>
        <taxon>Mucor</taxon>
    </lineage>
</organism>
<keyword evidence="1" id="KW-0472">Membrane</keyword>
<dbReference type="RefSeq" id="XP_064680371.1">
    <property type="nucleotide sequence ID" value="XM_064824994.1"/>
</dbReference>
<feature type="transmembrane region" description="Helical" evidence="1">
    <location>
        <begin position="113"/>
        <end position="133"/>
    </location>
</feature>
<gene>
    <name evidence="2" type="primary">TOS8_2</name>
    <name evidence="2" type="ORF">ATC70_005710</name>
</gene>
<keyword evidence="2" id="KW-0371">Homeobox</keyword>
<dbReference type="EMBL" id="JASEJX010000016">
    <property type="protein sequence ID" value="KAK4513705.1"/>
    <property type="molecule type" value="Genomic_DNA"/>
</dbReference>
<dbReference type="Proteomes" id="UP001304243">
    <property type="component" value="Unassembled WGS sequence"/>
</dbReference>
<evidence type="ECO:0000313" key="3">
    <source>
        <dbReference type="Proteomes" id="UP001304243"/>
    </source>
</evidence>
<accession>A0AAN7DFW2</accession>
<proteinExistence type="predicted"/>
<keyword evidence="1" id="KW-1133">Transmembrane helix</keyword>
<sequence>MYYQHLKEIEKSCNRYIDSLNHIAQIMPTSCSTDIITAYDRVISSWQLLVSINDECRLNISALPDVANEERRMEGALKSSQQAFGAQLKTYIWFTLCLCITVLTGIGSNVTRLLVIAVGSVYFIIRSVLFVCATTRILTKETEDLILWMQFKQEIDNIHHDLIGFTELVHDTIECVKSMWVEKRQQWLEVM</sequence>
<dbReference type="AlphaFoldDB" id="A0AAN7DFW2"/>
<dbReference type="GeneID" id="89949396"/>
<dbReference type="GO" id="GO:0003677">
    <property type="term" value="F:DNA binding"/>
    <property type="evidence" value="ECO:0007669"/>
    <property type="project" value="UniProtKB-KW"/>
</dbReference>
<feature type="transmembrane region" description="Helical" evidence="1">
    <location>
        <begin position="88"/>
        <end position="107"/>
    </location>
</feature>
<keyword evidence="2" id="KW-0238">DNA-binding</keyword>
<comment type="caution">
    <text evidence="2">The sequence shown here is derived from an EMBL/GenBank/DDBJ whole genome shotgun (WGS) entry which is preliminary data.</text>
</comment>
<evidence type="ECO:0000256" key="1">
    <source>
        <dbReference type="SAM" id="Phobius"/>
    </source>
</evidence>
<protein>
    <submittedName>
        <fullName evidence="2">Homeobox protein tos8</fullName>
    </submittedName>
</protein>
<keyword evidence="1" id="KW-0812">Transmembrane</keyword>